<feature type="compositionally biased region" description="Low complexity" evidence="1">
    <location>
        <begin position="555"/>
        <end position="576"/>
    </location>
</feature>
<dbReference type="PROSITE" id="PS51318">
    <property type="entry name" value="TAT"/>
    <property type="match status" value="1"/>
</dbReference>
<evidence type="ECO:0000313" key="2">
    <source>
        <dbReference type="EMBL" id="CAK0881613.1"/>
    </source>
</evidence>
<sequence>MTCRRRDRRGAAAATLCAALGATWRGHLAPAAFAGPAAAPTPVRGAPLRDTAASPGREAPAPAAGHPSSVERQIGVKHIFWDKGSAAWRIKYQIQNGPDRGCIKQTRFRPKDESPEQVEQARLAAVEALRRLEDEDRLGRIRSGRHSAERQSGVKHIHWDKCSAVWRIQYTIQNGPDQGRRKRPVFRPKDDSPEEVEQARLAAVEALLRLEEEDQLGQARAGSYSPAERQSGVKHIRWDNRKTAWRIKYTMQNGPDQGRRKQPVFHPYDESPEEVERARLAAVEALRRLEEEDRVGRISSGRHSAVRQSGVKHILWDKGSAVWRIQYTMQNGPDQGRRKRPLFRPKDDSPEEVEQARLAAVEALLRLEEEDRVGRISSGQHSAVRQSGVKHILWDKCSAAWRIRYTMQNGPDQGRRKQPVFRPKDESPEEVEQARLAAVEALRRLEDEDQLGQARAGSYSPTERQSGVKHIPGTNAMRCGAFGIRCRAARIKVAESGPCSDRRTSRRRRWSRRGSPQSRRCGGWRTRTSSGRPALVGTVRSARARCGGSRRRTARSSAAARADGARGARAASSTGAPRRRAAQTEAPGSSPRAARRTSRRRRRSGRRSPPPRRCGGSGRWTAPSRRAPRAGPVPAAAAGRCRFSTGCSWSSERRFDAVCGVLKVTCRSPAVGRFFLAEVLLLRADWARNPQQLHAPF</sequence>
<feature type="region of interest" description="Disordered" evidence="1">
    <location>
        <begin position="252"/>
        <end position="273"/>
    </location>
</feature>
<feature type="region of interest" description="Disordered" evidence="1">
    <location>
        <begin position="37"/>
        <end position="69"/>
    </location>
</feature>
<feature type="compositionally biased region" description="Basic residues" evidence="1">
    <location>
        <begin position="593"/>
        <end position="610"/>
    </location>
</feature>
<evidence type="ECO:0000313" key="3">
    <source>
        <dbReference type="Proteomes" id="UP001189429"/>
    </source>
</evidence>
<organism evidence="2 3">
    <name type="scientific">Prorocentrum cordatum</name>
    <dbReference type="NCBI Taxonomy" id="2364126"/>
    <lineage>
        <taxon>Eukaryota</taxon>
        <taxon>Sar</taxon>
        <taxon>Alveolata</taxon>
        <taxon>Dinophyceae</taxon>
        <taxon>Prorocentrales</taxon>
        <taxon>Prorocentraceae</taxon>
        <taxon>Prorocentrum</taxon>
    </lineage>
</organism>
<dbReference type="InterPro" id="IPR006311">
    <property type="entry name" value="TAT_signal"/>
</dbReference>
<feature type="region of interest" description="Disordered" evidence="1">
    <location>
        <begin position="409"/>
        <end position="431"/>
    </location>
</feature>
<reference evidence="2" key="1">
    <citation type="submission" date="2023-10" db="EMBL/GenBank/DDBJ databases">
        <authorList>
            <person name="Chen Y."/>
            <person name="Shah S."/>
            <person name="Dougan E. K."/>
            <person name="Thang M."/>
            <person name="Chan C."/>
        </authorList>
    </citation>
    <scope>NUCLEOTIDE SEQUENCE [LARGE SCALE GENOMIC DNA]</scope>
</reference>
<feature type="region of interest" description="Disordered" evidence="1">
    <location>
        <begin position="449"/>
        <end position="474"/>
    </location>
</feature>
<feature type="region of interest" description="Disordered" evidence="1">
    <location>
        <begin position="176"/>
        <end position="196"/>
    </location>
</feature>
<gene>
    <name evidence="2" type="ORF">PCOR1329_LOCUS64402</name>
</gene>
<keyword evidence="3" id="KW-1185">Reference proteome</keyword>
<feature type="compositionally biased region" description="Low complexity" evidence="1">
    <location>
        <begin position="622"/>
        <end position="633"/>
    </location>
</feature>
<comment type="caution">
    <text evidence="2">The sequence shown here is derived from an EMBL/GenBank/DDBJ whole genome shotgun (WGS) entry which is preliminary data.</text>
</comment>
<name>A0ABN9W9U5_9DINO</name>
<dbReference type="Proteomes" id="UP001189429">
    <property type="component" value="Unassembled WGS sequence"/>
</dbReference>
<proteinExistence type="predicted"/>
<evidence type="ECO:0008006" key="4">
    <source>
        <dbReference type="Google" id="ProtNLM"/>
    </source>
</evidence>
<dbReference type="Gene3D" id="1.20.5.2050">
    <property type="match status" value="4"/>
</dbReference>
<feature type="region of interest" description="Disordered" evidence="1">
    <location>
        <begin position="333"/>
        <end position="353"/>
    </location>
</feature>
<evidence type="ECO:0000256" key="1">
    <source>
        <dbReference type="SAM" id="MobiDB-lite"/>
    </source>
</evidence>
<dbReference type="EMBL" id="CAUYUJ010018208">
    <property type="protein sequence ID" value="CAK0881613.1"/>
    <property type="molecule type" value="Genomic_DNA"/>
</dbReference>
<feature type="region of interest" description="Disordered" evidence="1">
    <location>
        <begin position="495"/>
        <end position="633"/>
    </location>
</feature>
<accession>A0ABN9W9U5</accession>
<protein>
    <recommendedName>
        <fullName evidence="4">AP2/ERF domain-containing protein</fullName>
    </recommendedName>
</protein>